<organism evidence="1 2">
    <name type="scientific">Blastopirellula marina DSM 3645</name>
    <dbReference type="NCBI Taxonomy" id="314230"/>
    <lineage>
        <taxon>Bacteria</taxon>
        <taxon>Pseudomonadati</taxon>
        <taxon>Planctomycetota</taxon>
        <taxon>Planctomycetia</taxon>
        <taxon>Pirellulales</taxon>
        <taxon>Pirellulaceae</taxon>
        <taxon>Blastopirellula</taxon>
    </lineage>
</organism>
<evidence type="ECO:0000313" key="1">
    <source>
        <dbReference type="EMBL" id="EAQ79432.1"/>
    </source>
</evidence>
<dbReference type="AlphaFoldDB" id="A3ZVT6"/>
<dbReference type="Proteomes" id="UP000004358">
    <property type="component" value="Unassembled WGS sequence"/>
</dbReference>
<name>A3ZVT6_9BACT</name>
<reference evidence="1 2" key="1">
    <citation type="submission" date="2006-02" db="EMBL/GenBank/DDBJ databases">
        <authorList>
            <person name="Amann R."/>
            <person name="Ferriera S."/>
            <person name="Johnson J."/>
            <person name="Kravitz S."/>
            <person name="Halpern A."/>
            <person name="Remington K."/>
            <person name="Beeson K."/>
            <person name="Tran B."/>
            <person name="Rogers Y.-H."/>
            <person name="Friedman R."/>
            <person name="Venter J.C."/>
        </authorList>
    </citation>
    <scope>NUCLEOTIDE SEQUENCE [LARGE SCALE GENOMIC DNA]</scope>
    <source>
        <strain evidence="1 2">DSM 3645</strain>
    </source>
</reference>
<gene>
    <name evidence="1" type="ORF">DSM3645_03113</name>
</gene>
<comment type="caution">
    <text evidence="1">The sequence shown here is derived from an EMBL/GenBank/DDBJ whole genome shotgun (WGS) entry which is preliminary data.</text>
</comment>
<sequence>MATLFYCIVHCVHRWKQPPKLF</sequence>
<evidence type="ECO:0000313" key="2">
    <source>
        <dbReference type="Proteomes" id="UP000004358"/>
    </source>
</evidence>
<dbReference type="EMBL" id="AANZ01000014">
    <property type="protein sequence ID" value="EAQ79432.1"/>
    <property type="molecule type" value="Genomic_DNA"/>
</dbReference>
<accession>A3ZVT6</accession>
<proteinExistence type="predicted"/>
<protein>
    <submittedName>
        <fullName evidence="1">Uncharacterized protein</fullName>
    </submittedName>
</protein>
<dbReference type="HOGENOM" id="CLU_3424610_0_0_0"/>